<keyword evidence="4" id="KW-1185">Reference proteome</keyword>
<feature type="region of interest" description="Disordered" evidence="1">
    <location>
        <begin position="1"/>
        <end position="31"/>
    </location>
</feature>
<organism evidence="3 4">
    <name type="scientific">Actinacidiphila reveromycinica</name>
    <dbReference type="NCBI Taxonomy" id="659352"/>
    <lineage>
        <taxon>Bacteria</taxon>
        <taxon>Bacillati</taxon>
        <taxon>Actinomycetota</taxon>
        <taxon>Actinomycetes</taxon>
        <taxon>Kitasatosporales</taxon>
        <taxon>Streptomycetaceae</taxon>
        <taxon>Actinacidiphila</taxon>
    </lineage>
</organism>
<dbReference type="KEGG" id="arev:RVR_4311"/>
<sequence>MSAGQQPGPPPRRTAVSGPRRHRPGGWSARARPADLHAQPRLAQVYVRSLVRDQLRLALGVLAVLAVVLGGVPAAFALLPGLRTAEVHGFRLAWLLLGVVAYPVLLGMAWFHVRHAERVERDFTDLLNGPDPGTAPGSTGVIADSPAVQPGSGRAASDTGAVSPGSGGTGPHRRGAAPAESGSWDSGSRNAGAQDTGSPDADSRDSGSPDAGTARSGSADPGQASPGPPGTAPPGTGSARSGAPSSGTANLGPTDSGSANPGAG</sequence>
<evidence type="ECO:0000256" key="2">
    <source>
        <dbReference type="SAM" id="Phobius"/>
    </source>
</evidence>
<name>A0A7U3VP10_9ACTN</name>
<proteinExistence type="predicted"/>
<evidence type="ECO:0000313" key="4">
    <source>
        <dbReference type="Proteomes" id="UP000595703"/>
    </source>
</evidence>
<dbReference type="EMBL" id="AP018365">
    <property type="protein sequence ID" value="BBA98210.1"/>
    <property type="molecule type" value="Genomic_DNA"/>
</dbReference>
<feature type="compositionally biased region" description="Polar residues" evidence="1">
    <location>
        <begin position="243"/>
        <end position="264"/>
    </location>
</feature>
<reference evidence="3 4" key="1">
    <citation type="journal article" date="2010" name="J. Bacteriol.">
        <title>Biochemical characterization of a novel indole prenyltransferase from Streptomyces sp. SN-593.</title>
        <authorList>
            <person name="Takahashi S."/>
            <person name="Takagi H."/>
            <person name="Toyoda A."/>
            <person name="Uramoto M."/>
            <person name="Nogawa T."/>
            <person name="Ueki M."/>
            <person name="Sakaki Y."/>
            <person name="Osada H."/>
        </authorList>
    </citation>
    <scope>NUCLEOTIDE SEQUENCE [LARGE SCALE GENOMIC DNA]</scope>
    <source>
        <strain evidence="3 4">SN-593</strain>
    </source>
</reference>
<evidence type="ECO:0008006" key="5">
    <source>
        <dbReference type="Google" id="ProtNLM"/>
    </source>
</evidence>
<evidence type="ECO:0000256" key="1">
    <source>
        <dbReference type="SAM" id="MobiDB-lite"/>
    </source>
</evidence>
<feature type="transmembrane region" description="Helical" evidence="2">
    <location>
        <begin position="57"/>
        <end position="79"/>
    </location>
</feature>
<protein>
    <recommendedName>
        <fullName evidence="5">DUF485 domain-containing protein</fullName>
    </recommendedName>
</protein>
<feature type="region of interest" description="Disordered" evidence="1">
    <location>
        <begin position="127"/>
        <end position="264"/>
    </location>
</feature>
<keyword evidence="2" id="KW-0812">Transmembrane</keyword>
<evidence type="ECO:0000313" key="3">
    <source>
        <dbReference type="EMBL" id="BBA98210.1"/>
    </source>
</evidence>
<dbReference type="AlphaFoldDB" id="A0A7U3VP10"/>
<feature type="compositionally biased region" description="Polar residues" evidence="1">
    <location>
        <begin position="183"/>
        <end position="197"/>
    </location>
</feature>
<gene>
    <name evidence="3" type="ORF">RVR_4311</name>
</gene>
<keyword evidence="2" id="KW-0472">Membrane</keyword>
<dbReference type="RefSeq" id="WP_202234380.1">
    <property type="nucleotide sequence ID" value="NZ_AP018365.1"/>
</dbReference>
<accession>A0A7U3VP10</accession>
<reference evidence="3 4" key="2">
    <citation type="journal article" date="2011" name="J. Antibiot.">
        <title>Furaquinocins I and J: novel polyketide isoprenoid hybrid compounds from Streptomyces reveromyceticus SN-593.</title>
        <authorList>
            <person name="Panthee S."/>
            <person name="Takahashi S."/>
            <person name="Takagi H."/>
            <person name="Nogawa T."/>
            <person name="Oowada E."/>
            <person name="Uramoto M."/>
            <person name="Osada H."/>
        </authorList>
    </citation>
    <scope>NUCLEOTIDE SEQUENCE [LARGE SCALE GENOMIC DNA]</scope>
    <source>
        <strain evidence="3 4">SN-593</strain>
    </source>
</reference>
<dbReference type="Proteomes" id="UP000595703">
    <property type="component" value="Chromosome"/>
</dbReference>
<reference evidence="3 4" key="3">
    <citation type="journal article" date="2011" name="Nat. Chem. Biol.">
        <title>Reveromycin A biosynthesis uses RevG and RevJ for stereospecific spiroacetal formation.</title>
        <authorList>
            <person name="Takahashi S."/>
            <person name="Toyoda A."/>
            <person name="Sekiyama Y."/>
            <person name="Takagi H."/>
            <person name="Nogawa T."/>
            <person name="Uramoto M."/>
            <person name="Suzuki R."/>
            <person name="Koshino H."/>
            <person name="Kumano T."/>
            <person name="Panthee S."/>
            <person name="Dairi T."/>
            <person name="Ishikawa J."/>
            <person name="Ikeda H."/>
            <person name="Sakaki Y."/>
            <person name="Osada H."/>
        </authorList>
    </citation>
    <scope>NUCLEOTIDE SEQUENCE [LARGE SCALE GENOMIC DNA]</scope>
    <source>
        <strain evidence="3 4">SN-593</strain>
    </source>
</reference>
<keyword evidence="2" id="KW-1133">Transmembrane helix</keyword>
<feature type="transmembrane region" description="Helical" evidence="2">
    <location>
        <begin position="91"/>
        <end position="111"/>
    </location>
</feature>
<reference evidence="3 4" key="4">
    <citation type="journal article" date="2020" name="Sci. Rep.">
        <title>beta-carboline chemical signals induce reveromycin production through a LuxR family regulator in Streptomyces sp. SN-593.</title>
        <authorList>
            <person name="Panthee S."/>
            <person name="Kito N."/>
            <person name="Hayashi T."/>
            <person name="Shimizu T."/>
            <person name="Ishikawa J."/>
            <person name="Hamamoto H."/>
            <person name="Osada H."/>
            <person name="Takahashi S."/>
        </authorList>
    </citation>
    <scope>NUCLEOTIDE SEQUENCE [LARGE SCALE GENOMIC DNA]</scope>
    <source>
        <strain evidence="3 4">SN-593</strain>
    </source>
</reference>